<evidence type="ECO:0000256" key="2">
    <source>
        <dbReference type="ARBA" id="ARBA00022723"/>
    </source>
</evidence>
<dbReference type="Proteomes" id="UP000292052">
    <property type="component" value="Unassembled WGS sequence"/>
</dbReference>
<accession>A0A482VEL0</accession>
<feature type="chain" id="PRO_5019815741" description="Chitin-binding type-4 domain-containing protein" evidence="8">
    <location>
        <begin position="21"/>
        <end position="402"/>
    </location>
</feature>
<keyword evidence="3" id="KW-0186">Copper</keyword>
<sequence>MRLRVLSVFVLCLLLERIAGHGMMLEPPNRSSEWRYDASAPRNYNDNENFCGGQDVQWNTYGGKCGVCGDSYGASHPQANENTGTYGIGKVVREYSQGSVIDVQILLTTNHLGYFNFSLCVLQDPNAPESGESCFQPLTLGNGEPRYNVAVGEKTINTQGTTGENVTMELTRKDVDLKRRSAKVMTILAKMSLLIAGLLAFCFLIEQISGHGMMLEPPNRSSLWRFDSSAPVNYDDNQNFCGGLSVQWNTFGGKCGVCGDKYDTPHPQDNENTGKYGQGKVVRQYSAGSVADVQIVLTTNHLGYFNFSLCVLQDATAPESGEDCFQPVTLGNGAIQYDVVSTAKNLTIDTQVKLPDGLKCDRCVLRWHYNTGNNWGECDDGTWDVGCGPQETFRSCADIAIV</sequence>
<dbReference type="GO" id="GO:0046872">
    <property type="term" value="F:metal ion binding"/>
    <property type="evidence" value="ECO:0007669"/>
    <property type="project" value="UniProtKB-KW"/>
</dbReference>
<dbReference type="PANTHER" id="PTHR36575">
    <property type="entry name" value="BINDING PROTEIN, PUTATIVE (AFU_ORTHOLOGUE AFUA_1G14430)-RELATED"/>
    <property type="match status" value="1"/>
</dbReference>
<name>A0A482VEL0_ASBVE</name>
<dbReference type="InterPro" id="IPR004302">
    <property type="entry name" value="Cellulose/chitin-bd_N"/>
</dbReference>
<proteinExistence type="inferred from homology"/>
<dbReference type="AlphaFoldDB" id="A0A482VEL0"/>
<protein>
    <recommendedName>
        <fullName evidence="9">Chitin-binding type-4 domain-containing protein</fullName>
    </recommendedName>
</protein>
<comment type="cofactor">
    <cofactor evidence="1">
        <name>Cu(2+)</name>
        <dbReference type="ChEBI" id="CHEBI:29036"/>
    </cofactor>
</comment>
<comment type="similarity">
    <text evidence="6">Belongs to the polysaccharide monooxygenase AA13 family.</text>
</comment>
<dbReference type="PANTHER" id="PTHR36575:SF2">
    <property type="entry name" value="CHITIN-BINDING TYPE-4 DOMAIN-CONTAINING PROTEIN-RELATED"/>
    <property type="match status" value="1"/>
</dbReference>
<feature type="signal peptide" evidence="8">
    <location>
        <begin position="1"/>
        <end position="20"/>
    </location>
</feature>
<keyword evidence="2" id="KW-0479">Metal-binding</keyword>
<evidence type="ECO:0000256" key="8">
    <source>
        <dbReference type="SAM" id="SignalP"/>
    </source>
</evidence>
<dbReference type="STRING" id="1661398.A0A482VEL0"/>
<evidence type="ECO:0000313" key="10">
    <source>
        <dbReference type="EMBL" id="RZB84929.1"/>
    </source>
</evidence>
<evidence type="ECO:0000256" key="4">
    <source>
        <dbReference type="ARBA" id="ARBA00023157"/>
    </source>
</evidence>
<keyword evidence="4" id="KW-1015">Disulfide bond</keyword>
<evidence type="ECO:0000256" key="5">
    <source>
        <dbReference type="ARBA" id="ARBA00023180"/>
    </source>
</evidence>
<evidence type="ECO:0000313" key="11">
    <source>
        <dbReference type="Proteomes" id="UP000292052"/>
    </source>
</evidence>
<comment type="caution">
    <text evidence="10">The sequence shown here is derived from an EMBL/GenBank/DDBJ whole genome shotgun (WGS) entry which is preliminary data.</text>
</comment>
<dbReference type="Pfam" id="PF03067">
    <property type="entry name" value="LPMO_10"/>
    <property type="match status" value="2"/>
</dbReference>
<keyword evidence="7" id="KW-1133">Transmembrane helix</keyword>
<feature type="transmembrane region" description="Helical" evidence="7">
    <location>
        <begin position="187"/>
        <end position="205"/>
    </location>
</feature>
<dbReference type="InterPro" id="IPR052282">
    <property type="entry name" value="Starch-active_LPMO"/>
</dbReference>
<keyword evidence="7" id="KW-0472">Membrane</keyword>
<evidence type="ECO:0000256" key="3">
    <source>
        <dbReference type="ARBA" id="ARBA00023008"/>
    </source>
</evidence>
<keyword evidence="11" id="KW-1185">Reference proteome</keyword>
<gene>
    <name evidence="10" type="ORF">BDFB_010861</name>
</gene>
<reference evidence="10 11" key="1">
    <citation type="submission" date="2017-03" db="EMBL/GenBank/DDBJ databases">
        <title>Genome of the blue death feigning beetle - Asbolus verrucosus.</title>
        <authorList>
            <person name="Rider S.D."/>
        </authorList>
    </citation>
    <scope>NUCLEOTIDE SEQUENCE [LARGE SCALE GENOMIC DNA]</scope>
    <source>
        <strain evidence="10">Butters</strain>
        <tissue evidence="10">Head and leg muscle</tissue>
    </source>
</reference>
<organism evidence="10 11">
    <name type="scientific">Asbolus verrucosus</name>
    <name type="common">Desert ironclad beetle</name>
    <dbReference type="NCBI Taxonomy" id="1661398"/>
    <lineage>
        <taxon>Eukaryota</taxon>
        <taxon>Metazoa</taxon>
        <taxon>Ecdysozoa</taxon>
        <taxon>Arthropoda</taxon>
        <taxon>Hexapoda</taxon>
        <taxon>Insecta</taxon>
        <taxon>Pterygota</taxon>
        <taxon>Neoptera</taxon>
        <taxon>Endopterygota</taxon>
        <taxon>Coleoptera</taxon>
        <taxon>Polyphaga</taxon>
        <taxon>Cucujiformia</taxon>
        <taxon>Tenebrionidae</taxon>
        <taxon>Pimeliinae</taxon>
        <taxon>Asbolus</taxon>
    </lineage>
</organism>
<keyword evidence="8" id="KW-0732">Signal</keyword>
<evidence type="ECO:0000256" key="7">
    <source>
        <dbReference type="SAM" id="Phobius"/>
    </source>
</evidence>
<feature type="domain" description="Chitin-binding type-4" evidence="9">
    <location>
        <begin position="211"/>
        <end position="399"/>
    </location>
</feature>
<evidence type="ECO:0000256" key="6">
    <source>
        <dbReference type="ARBA" id="ARBA00034311"/>
    </source>
</evidence>
<keyword evidence="5" id="KW-0325">Glycoprotein</keyword>
<evidence type="ECO:0000256" key="1">
    <source>
        <dbReference type="ARBA" id="ARBA00001973"/>
    </source>
</evidence>
<feature type="domain" description="Chitin-binding type-4" evidence="9">
    <location>
        <begin position="21"/>
        <end position="148"/>
    </location>
</feature>
<dbReference type="EMBL" id="QDEB01107482">
    <property type="protein sequence ID" value="RZB84929.1"/>
    <property type="molecule type" value="Genomic_DNA"/>
</dbReference>
<evidence type="ECO:0000259" key="9">
    <source>
        <dbReference type="Pfam" id="PF03067"/>
    </source>
</evidence>
<dbReference type="OrthoDB" id="64893at2759"/>
<keyword evidence="7" id="KW-0812">Transmembrane</keyword>